<dbReference type="SUPFAM" id="SSF144083">
    <property type="entry name" value="Magnesium transport protein CorA, transmembrane region"/>
    <property type="match status" value="1"/>
</dbReference>
<dbReference type="Gene3D" id="1.20.58.340">
    <property type="entry name" value="Magnesium transport protein CorA, transmembrane region"/>
    <property type="match status" value="1"/>
</dbReference>
<evidence type="ECO:0000313" key="7">
    <source>
        <dbReference type="EMBL" id="KAK3304184.1"/>
    </source>
</evidence>
<accession>A0AAJ0GQB6</accession>
<evidence type="ECO:0000256" key="1">
    <source>
        <dbReference type="ARBA" id="ARBA00004141"/>
    </source>
</evidence>
<evidence type="ECO:0000313" key="8">
    <source>
        <dbReference type="Proteomes" id="UP001273166"/>
    </source>
</evidence>
<evidence type="ECO:0000256" key="5">
    <source>
        <dbReference type="SAM" id="MobiDB-lite"/>
    </source>
</evidence>
<feature type="transmembrane region" description="Helical" evidence="6">
    <location>
        <begin position="506"/>
        <end position="522"/>
    </location>
</feature>
<dbReference type="AlphaFoldDB" id="A0AAJ0GQB6"/>
<dbReference type="Proteomes" id="UP001273166">
    <property type="component" value="Unassembled WGS sequence"/>
</dbReference>
<feature type="transmembrane region" description="Helical" evidence="6">
    <location>
        <begin position="569"/>
        <end position="590"/>
    </location>
</feature>
<feature type="transmembrane region" description="Helical" evidence="6">
    <location>
        <begin position="472"/>
        <end position="494"/>
    </location>
</feature>
<proteinExistence type="predicted"/>
<keyword evidence="2 6" id="KW-0812">Transmembrane</keyword>
<dbReference type="GeneID" id="87888345"/>
<feature type="region of interest" description="Disordered" evidence="5">
    <location>
        <begin position="650"/>
        <end position="695"/>
    </location>
</feature>
<evidence type="ECO:0000256" key="2">
    <source>
        <dbReference type="ARBA" id="ARBA00022692"/>
    </source>
</evidence>
<comment type="caution">
    <text evidence="7">The sequence shown here is derived from an EMBL/GenBank/DDBJ whole genome shotgun (WGS) entry which is preliminary data.</text>
</comment>
<organism evidence="7 8">
    <name type="scientific">Chaetomium strumarium</name>
    <dbReference type="NCBI Taxonomy" id="1170767"/>
    <lineage>
        <taxon>Eukaryota</taxon>
        <taxon>Fungi</taxon>
        <taxon>Dikarya</taxon>
        <taxon>Ascomycota</taxon>
        <taxon>Pezizomycotina</taxon>
        <taxon>Sordariomycetes</taxon>
        <taxon>Sordariomycetidae</taxon>
        <taxon>Sordariales</taxon>
        <taxon>Chaetomiaceae</taxon>
        <taxon>Chaetomium</taxon>
    </lineage>
</organism>
<keyword evidence="4 6" id="KW-0472">Membrane</keyword>
<sequence length="695" mass="78487">MSTSTIEPNARPSRRRVTFARSPQRPAENAEDSGCAARPGAVPPRPDAATRNLRCKRLEISRRDGEVVKLEIQDVVDIRALGTDEVLPDTNVDDVIYLLEITDELDELVRTQLSRSGLEVPKQVFDAHLGRDVSGSCFVNEAFFMYWPVPVQQDLKYWEIEQRLRYEGTESLSTDLDHNLIWTGYERWPKGLPRRPYYPLLPAVTGSRILHYAMTAASFYSHTRDNSGRSVHGCVLVDPRRQYTIKRFNYESPVSVSSLEVVELPPSSQFCFLEEQANLERICDMIESRRGYFSRQNTSTAVIQCITSLILDDMFGVMFQVSRGLDYIELSLYMDDLPASVVSTWRKYLGHWRNSLVYFRTSASTLLEVFEHSLGYDKQHARGFHGQQASEMDLRTLSNLRRLSKDVEATRARVETVFQALMSTLSIMESQRAIAQAKEVSKLTNLAFFFIPLSFVATVFGTNVVEFQEHFTWRLWVGVSIGTTAITYFVLYFAEISNAWRNITDFILRWLVPPPIFTLMFLRKMKFRNPAGPLVTLSRLPALAVFVVDAAVLAGLSVVAMRFPLSTGAAVAVSFAMAIGATAFCLGPAIRFYSWRLLKYPPYSRPSRMPTDKQAGGRRPWLSHSEILRRLARLPYGGVDDSAELHARRAADPAVRLPQPQPKLINPAPGRPTDSVAKVGSHGKLEALKTKLPTV</sequence>
<evidence type="ECO:0000256" key="4">
    <source>
        <dbReference type="ARBA" id="ARBA00023136"/>
    </source>
</evidence>
<protein>
    <submittedName>
        <fullName evidence="7">Uncharacterized protein</fullName>
    </submittedName>
</protein>
<feature type="transmembrane region" description="Helical" evidence="6">
    <location>
        <begin position="446"/>
        <end position="465"/>
    </location>
</feature>
<dbReference type="InterPro" id="IPR002523">
    <property type="entry name" value="MgTranspt_CorA/ZnTranspt_ZntB"/>
</dbReference>
<evidence type="ECO:0000256" key="3">
    <source>
        <dbReference type="ARBA" id="ARBA00022989"/>
    </source>
</evidence>
<feature type="region of interest" description="Disordered" evidence="5">
    <location>
        <begin position="1"/>
        <end position="49"/>
    </location>
</feature>
<dbReference type="EMBL" id="JAUDZG010000005">
    <property type="protein sequence ID" value="KAK3304184.1"/>
    <property type="molecule type" value="Genomic_DNA"/>
</dbReference>
<evidence type="ECO:0000256" key="6">
    <source>
        <dbReference type="SAM" id="Phobius"/>
    </source>
</evidence>
<name>A0AAJ0GQB6_9PEZI</name>
<dbReference type="GO" id="GO:0016020">
    <property type="term" value="C:membrane"/>
    <property type="evidence" value="ECO:0007669"/>
    <property type="project" value="UniProtKB-SubCell"/>
</dbReference>
<keyword evidence="3 6" id="KW-1133">Transmembrane helix</keyword>
<dbReference type="RefSeq" id="XP_062719964.1">
    <property type="nucleotide sequence ID" value="XM_062869516.1"/>
</dbReference>
<feature type="transmembrane region" description="Helical" evidence="6">
    <location>
        <begin position="543"/>
        <end position="563"/>
    </location>
</feature>
<comment type="subcellular location">
    <subcellularLocation>
        <location evidence="1">Membrane</location>
        <topology evidence="1">Multi-pass membrane protein</topology>
    </subcellularLocation>
</comment>
<reference evidence="7" key="2">
    <citation type="submission" date="2023-06" db="EMBL/GenBank/DDBJ databases">
        <authorList>
            <consortium name="Lawrence Berkeley National Laboratory"/>
            <person name="Mondo S.J."/>
            <person name="Hensen N."/>
            <person name="Bonometti L."/>
            <person name="Westerberg I."/>
            <person name="Brannstrom I.O."/>
            <person name="Guillou S."/>
            <person name="Cros-Aarteil S."/>
            <person name="Calhoun S."/>
            <person name="Haridas S."/>
            <person name="Kuo A."/>
            <person name="Pangilinan J."/>
            <person name="Riley R."/>
            <person name="Labutti K."/>
            <person name="Andreopoulos B."/>
            <person name="Lipzen A."/>
            <person name="Chen C."/>
            <person name="Yanf M."/>
            <person name="Daum C."/>
            <person name="Ng V."/>
            <person name="Clum A."/>
            <person name="Steindorff A."/>
            <person name="Ohm R."/>
            <person name="Martin F."/>
            <person name="Silar P."/>
            <person name="Natvig D."/>
            <person name="Lalanne C."/>
            <person name="Gautier V."/>
            <person name="Ament-Velasquez S.L."/>
            <person name="Kruys A."/>
            <person name="Hutchinson M.I."/>
            <person name="Powell A.J."/>
            <person name="Barry K."/>
            <person name="Miller A.N."/>
            <person name="Grigoriev I.V."/>
            <person name="Debuchy R."/>
            <person name="Gladieux P."/>
            <person name="Thoren M.H."/>
            <person name="Johannesson H."/>
        </authorList>
    </citation>
    <scope>NUCLEOTIDE SEQUENCE</scope>
    <source>
        <strain evidence="7">CBS 333.67</strain>
    </source>
</reference>
<reference evidence="7" key="1">
    <citation type="journal article" date="2023" name="Mol. Phylogenet. Evol.">
        <title>Genome-scale phylogeny and comparative genomics of the fungal order Sordariales.</title>
        <authorList>
            <person name="Hensen N."/>
            <person name="Bonometti L."/>
            <person name="Westerberg I."/>
            <person name="Brannstrom I.O."/>
            <person name="Guillou S."/>
            <person name="Cros-Aarteil S."/>
            <person name="Calhoun S."/>
            <person name="Haridas S."/>
            <person name="Kuo A."/>
            <person name="Mondo S."/>
            <person name="Pangilinan J."/>
            <person name="Riley R."/>
            <person name="LaButti K."/>
            <person name="Andreopoulos B."/>
            <person name="Lipzen A."/>
            <person name="Chen C."/>
            <person name="Yan M."/>
            <person name="Daum C."/>
            <person name="Ng V."/>
            <person name="Clum A."/>
            <person name="Steindorff A."/>
            <person name="Ohm R.A."/>
            <person name="Martin F."/>
            <person name="Silar P."/>
            <person name="Natvig D.O."/>
            <person name="Lalanne C."/>
            <person name="Gautier V."/>
            <person name="Ament-Velasquez S.L."/>
            <person name="Kruys A."/>
            <person name="Hutchinson M.I."/>
            <person name="Powell A.J."/>
            <person name="Barry K."/>
            <person name="Miller A.N."/>
            <person name="Grigoriev I.V."/>
            <person name="Debuchy R."/>
            <person name="Gladieux P."/>
            <person name="Hiltunen Thoren M."/>
            <person name="Johannesson H."/>
        </authorList>
    </citation>
    <scope>NUCLEOTIDE SEQUENCE</scope>
    <source>
        <strain evidence="7">CBS 333.67</strain>
    </source>
</reference>
<dbReference type="Pfam" id="PF01544">
    <property type="entry name" value="CorA"/>
    <property type="match status" value="1"/>
</dbReference>
<gene>
    <name evidence="7" type="ORF">B0T15DRAFT_535726</name>
</gene>
<dbReference type="GO" id="GO:0046873">
    <property type="term" value="F:metal ion transmembrane transporter activity"/>
    <property type="evidence" value="ECO:0007669"/>
    <property type="project" value="InterPro"/>
</dbReference>
<dbReference type="InterPro" id="IPR045863">
    <property type="entry name" value="CorA_TM1_TM2"/>
</dbReference>
<keyword evidence="8" id="KW-1185">Reference proteome</keyword>